<evidence type="ECO:0000256" key="20">
    <source>
        <dbReference type="RuleBase" id="RU364040"/>
    </source>
</evidence>
<dbReference type="SUPFAM" id="SSF55486">
    <property type="entry name" value="Metalloproteases ('zincins'), catalytic domain"/>
    <property type="match status" value="1"/>
</dbReference>
<organism evidence="25 26">
    <name type="scientific">Temnothorax curvispinosus</name>
    <dbReference type="NCBI Taxonomy" id="300111"/>
    <lineage>
        <taxon>Eukaryota</taxon>
        <taxon>Metazoa</taxon>
        <taxon>Ecdysozoa</taxon>
        <taxon>Arthropoda</taxon>
        <taxon>Hexapoda</taxon>
        <taxon>Insecta</taxon>
        <taxon>Pterygota</taxon>
        <taxon>Neoptera</taxon>
        <taxon>Endopterygota</taxon>
        <taxon>Hymenoptera</taxon>
        <taxon>Apocrita</taxon>
        <taxon>Aculeata</taxon>
        <taxon>Formicoidea</taxon>
        <taxon>Formicidae</taxon>
        <taxon>Myrmicinae</taxon>
        <taxon>Temnothorax</taxon>
    </lineage>
</organism>
<evidence type="ECO:0000256" key="4">
    <source>
        <dbReference type="ARBA" id="ARBA00022438"/>
    </source>
</evidence>
<evidence type="ECO:0000256" key="7">
    <source>
        <dbReference type="ARBA" id="ARBA00022670"/>
    </source>
</evidence>
<dbReference type="GO" id="GO:0042277">
    <property type="term" value="F:peptide binding"/>
    <property type="evidence" value="ECO:0007669"/>
    <property type="project" value="TreeGrafter"/>
</dbReference>
<evidence type="ECO:0000256" key="12">
    <source>
        <dbReference type="ARBA" id="ARBA00022833"/>
    </source>
</evidence>
<evidence type="ECO:0000256" key="9">
    <source>
        <dbReference type="ARBA" id="ARBA00022723"/>
    </source>
</evidence>
<dbReference type="EC" id="3.4.11.-" evidence="20"/>
<keyword evidence="9 19" id="KW-0479">Metal-binding</keyword>
<keyword evidence="4 20" id="KW-0031">Aminopeptidase</keyword>
<evidence type="ECO:0000259" key="24">
    <source>
        <dbReference type="Pfam" id="PF17900"/>
    </source>
</evidence>
<dbReference type="FunFam" id="2.60.40.1730:FF:000012">
    <property type="entry name" value="Aminopeptidase N"/>
    <property type="match status" value="1"/>
</dbReference>
<keyword evidence="13" id="KW-0735">Signal-anchor</keyword>
<keyword evidence="6" id="KW-0336">GPI-anchor</keyword>
<keyword evidence="5" id="KW-1003">Cell membrane</keyword>
<evidence type="ECO:0000256" key="19">
    <source>
        <dbReference type="PIRSR" id="PIRSR634016-3"/>
    </source>
</evidence>
<protein>
    <recommendedName>
        <fullName evidence="20">Aminopeptidase</fullName>
        <ecNumber evidence="20">3.4.11.-</ecNumber>
    </recommendedName>
</protein>
<dbReference type="Pfam" id="PF01433">
    <property type="entry name" value="Peptidase_M1"/>
    <property type="match status" value="1"/>
</dbReference>
<dbReference type="AlphaFoldDB" id="A0A6J1Q721"/>
<keyword evidence="14" id="KW-1133">Transmembrane helix</keyword>
<dbReference type="InterPro" id="IPR024571">
    <property type="entry name" value="ERAP1-like_C_dom"/>
</dbReference>
<dbReference type="GO" id="GO:0070006">
    <property type="term" value="F:metalloaminopeptidase activity"/>
    <property type="evidence" value="ECO:0007669"/>
    <property type="project" value="TreeGrafter"/>
</dbReference>
<evidence type="ECO:0000256" key="1">
    <source>
        <dbReference type="ARBA" id="ARBA00004606"/>
    </source>
</evidence>
<keyword evidence="7 20" id="KW-0645">Protease</keyword>
<dbReference type="InterPro" id="IPR001930">
    <property type="entry name" value="Peptidase_M1"/>
</dbReference>
<dbReference type="SUPFAM" id="SSF63737">
    <property type="entry name" value="Leukotriene A4 hydrolase N-terminal domain"/>
    <property type="match status" value="1"/>
</dbReference>
<keyword evidence="11 20" id="KW-0378">Hydrolase</keyword>
<accession>A0A6J1Q721</accession>
<name>A0A6J1Q721_9HYME</name>
<evidence type="ECO:0000256" key="18">
    <source>
        <dbReference type="ARBA" id="ARBA00023288"/>
    </source>
</evidence>
<comment type="similarity">
    <text evidence="3 20">Belongs to the peptidase M1 family.</text>
</comment>
<dbReference type="Gene3D" id="2.60.40.1910">
    <property type="match status" value="1"/>
</dbReference>
<evidence type="ECO:0000313" key="27">
    <source>
        <dbReference type="RefSeq" id="XP_024878010.1"/>
    </source>
</evidence>
<feature type="domain" description="Peptidase M1 membrane alanine aminopeptidase" evidence="22">
    <location>
        <begin position="265"/>
        <end position="486"/>
    </location>
</feature>
<reference evidence="26 27" key="1">
    <citation type="submission" date="2025-04" db="UniProtKB">
        <authorList>
            <consortium name="RefSeq"/>
        </authorList>
    </citation>
    <scope>IDENTIFICATION</scope>
    <source>
        <tissue evidence="26 27">Whole body</tissue>
    </source>
</reference>
<dbReference type="Gene3D" id="1.10.390.10">
    <property type="entry name" value="Neutral Protease Domain 2"/>
    <property type="match status" value="1"/>
</dbReference>
<dbReference type="GO" id="GO:0098552">
    <property type="term" value="C:side of membrane"/>
    <property type="evidence" value="ECO:0007669"/>
    <property type="project" value="UniProtKB-KW"/>
</dbReference>
<dbReference type="GO" id="GO:0005886">
    <property type="term" value="C:plasma membrane"/>
    <property type="evidence" value="ECO:0007669"/>
    <property type="project" value="UniProtKB-SubCell"/>
</dbReference>
<dbReference type="InterPro" id="IPR050344">
    <property type="entry name" value="Peptidase_M1_aminopeptidases"/>
</dbReference>
<evidence type="ECO:0000256" key="8">
    <source>
        <dbReference type="ARBA" id="ARBA00022692"/>
    </source>
</evidence>
<evidence type="ECO:0000259" key="22">
    <source>
        <dbReference type="Pfam" id="PF01433"/>
    </source>
</evidence>
<evidence type="ECO:0000256" key="14">
    <source>
        <dbReference type="ARBA" id="ARBA00022989"/>
    </source>
</evidence>
<evidence type="ECO:0000256" key="6">
    <source>
        <dbReference type="ARBA" id="ARBA00022622"/>
    </source>
</evidence>
<evidence type="ECO:0000313" key="28">
    <source>
        <dbReference type="RefSeq" id="XP_024878011.1"/>
    </source>
</evidence>
<dbReference type="OrthoDB" id="510539at2759"/>
<evidence type="ECO:0000256" key="13">
    <source>
        <dbReference type="ARBA" id="ARBA00022968"/>
    </source>
</evidence>
<comment type="cofactor">
    <cofactor evidence="19 20">
        <name>Zn(2+)</name>
        <dbReference type="ChEBI" id="CHEBI:29105"/>
    </cofactor>
    <text evidence="19 20">Binds 1 zinc ion per subunit.</text>
</comment>
<keyword evidence="12 19" id="KW-0862">Zinc</keyword>
<evidence type="ECO:0000256" key="5">
    <source>
        <dbReference type="ARBA" id="ARBA00022475"/>
    </source>
</evidence>
<keyword evidence="15 20" id="KW-0482">Metalloprotease</keyword>
<dbReference type="InterPro" id="IPR045357">
    <property type="entry name" value="Aminopeptidase_N-like_N"/>
</dbReference>
<dbReference type="InterPro" id="IPR042097">
    <property type="entry name" value="Aminopeptidase_N-like_N_sf"/>
</dbReference>
<dbReference type="RefSeq" id="XP_024878010.1">
    <property type="nucleotide sequence ID" value="XM_025022242.1"/>
</dbReference>
<feature type="binding site" evidence="19">
    <location>
        <position position="334"/>
    </location>
    <ligand>
        <name>Zn(2+)</name>
        <dbReference type="ChEBI" id="CHEBI:29105"/>
        <note>catalytic</note>
    </ligand>
</feature>
<evidence type="ECO:0000259" key="23">
    <source>
        <dbReference type="Pfam" id="PF11838"/>
    </source>
</evidence>
<evidence type="ECO:0000313" key="26">
    <source>
        <dbReference type="RefSeq" id="XP_024878009.1"/>
    </source>
</evidence>
<dbReference type="GO" id="GO:0005615">
    <property type="term" value="C:extracellular space"/>
    <property type="evidence" value="ECO:0007669"/>
    <property type="project" value="TreeGrafter"/>
</dbReference>
<evidence type="ECO:0000256" key="21">
    <source>
        <dbReference type="SAM" id="SignalP"/>
    </source>
</evidence>
<dbReference type="Gene3D" id="1.25.50.20">
    <property type="match status" value="1"/>
</dbReference>
<dbReference type="GO" id="GO:0008270">
    <property type="term" value="F:zinc ion binding"/>
    <property type="evidence" value="ECO:0007669"/>
    <property type="project" value="UniProtKB-UniRule"/>
</dbReference>
<evidence type="ECO:0000256" key="3">
    <source>
        <dbReference type="ARBA" id="ARBA00010136"/>
    </source>
</evidence>
<dbReference type="Pfam" id="PF11838">
    <property type="entry name" value="ERAP1_C"/>
    <property type="match status" value="1"/>
</dbReference>
<dbReference type="RefSeq" id="XP_024878009.1">
    <property type="nucleotide sequence ID" value="XM_025022241.1"/>
</dbReference>
<dbReference type="InterPro" id="IPR027268">
    <property type="entry name" value="Peptidase_M4/M1_CTD_sf"/>
</dbReference>
<dbReference type="GO" id="GO:0043171">
    <property type="term" value="P:peptide catabolic process"/>
    <property type="evidence" value="ECO:0007669"/>
    <property type="project" value="TreeGrafter"/>
</dbReference>
<dbReference type="PANTHER" id="PTHR11533:SF290">
    <property type="entry name" value="AMINOPEPTIDASE"/>
    <property type="match status" value="1"/>
</dbReference>
<evidence type="ECO:0000256" key="16">
    <source>
        <dbReference type="ARBA" id="ARBA00023136"/>
    </source>
</evidence>
<comment type="subcellular location">
    <subcellularLocation>
        <location evidence="2">Cell membrane</location>
        <topology evidence="2">Lipid-anchor</topology>
        <topology evidence="2">GPI-anchor</topology>
    </subcellularLocation>
    <subcellularLocation>
        <location evidence="1">Membrane</location>
        <topology evidence="1">Single-pass type II membrane protein</topology>
    </subcellularLocation>
</comment>
<evidence type="ECO:0000256" key="2">
    <source>
        <dbReference type="ARBA" id="ARBA00004609"/>
    </source>
</evidence>
<evidence type="ECO:0000256" key="11">
    <source>
        <dbReference type="ARBA" id="ARBA00022801"/>
    </source>
</evidence>
<dbReference type="InterPro" id="IPR034016">
    <property type="entry name" value="M1_APN-typ"/>
</dbReference>
<dbReference type="PRINTS" id="PR00756">
    <property type="entry name" value="ALADIPTASE"/>
</dbReference>
<dbReference type="CDD" id="cd09601">
    <property type="entry name" value="M1_APN-Q_like"/>
    <property type="match status" value="1"/>
</dbReference>
<proteinExistence type="inferred from homology"/>
<evidence type="ECO:0000256" key="15">
    <source>
        <dbReference type="ARBA" id="ARBA00023049"/>
    </source>
</evidence>
<dbReference type="Pfam" id="PF17900">
    <property type="entry name" value="Peptidase_M1_N"/>
    <property type="match status" value="1"/>
</dbReference>
<feature type="signal peptide" evidence="21">
    <location>
        <begin position="1"/>
        <end position="21"/>
    </location>
</feature>
<keyword evidence="16" id="KW-0472">Membrane</keyword>
<keyword evidence="25" id="KW-1185">Reference proteome</keyword>
<dbReference type="PANTHER" id="PTHR11533">
    <property type="entry name" value="PROTEASE M1 ZINC METALLOPROTEASE"/>
    <property type="match status" value="1"/>
</dbReference>
<feature type="binding site" evidence="19">
    <location>
        <position position="338"/>
    </location>
    <ligand>
        <name>Zn(2+)</name>
        <dbReference type="ChEBI" id="CHEBI:29105"/>
        <note>catalytic</note>
    </ligand>
</feature>
<dbReference type="Proteomes" id="UP000504618">
    <property type="component" value="Unplaced"/>
</dbReference>
<keyword evidence="10 21" id="KW-0732">Signal</keyword>
<dbReference type="FunFam" id="2.60.40.1910:FF:000008">
    <property type="entry name" value="Aminopeptidase"/>
    <property type="match status" value="1"/>
</dbReference>
<dbReference type="GO" id="GO:0006508">
    <property type="term" value="P:proteolysis"/>
    <property type="evidence" value="ECO:0007669"/>
    <property type="project" value="UniProtKB-KW"/>
</dbReference>
<feature type="domain" description="ERAP1-like C-terminal" evidence="23">
    <location>
        <begin position="576"/>
        <end position="873"/>
    </location>
</feature>
<dbReference type="FunFam" id="1.10.390.10:FF:000013">
    <property type="entry name" value="Aminopeptidase N"/>
    <property type="match status" value="1"/>
</dbReference>
<dbReference type="GeneID" id="112458552"/>
<gene>
    <name evidence="26 27 28" type="primary">LOC112458552</name>
</gene>
<keyword evidence="8" id="KW-0812">Transmembrane</keyword>
<dbReference type="GO" id="GO:0005737">
    <property type="term" value="C:cytoplasm"/>
    <property type="evidence" value="ECO:0007669"/>
    <property type="project" value="TreeGrafter"/>
</dbReference>
<keyword evidence="18" id="KW-0449">Lipoprotein</keyword>
<evidence type="ECO:0000313" key="25">
    <source>
        <dbReference type="Proteomes" id="UP000504618"/>
    </source>
</evidence>
<sequence length="919" mass="105987">MLTYKIICICAFALIAADAAAIQDSNSNDKKINYRLPNHTKPLSYDLKLNPHLTPDNFAFDGEVHVNIEILSQTRTLTLHMKKLIIDENATFLKANTDLYFPTSYNSNNLTDLLTLGFDKELPAGHYTLYLKFAGILNDKSYGFYRSSYINDAGDTVWFAGTNFMPTYARAAFPCWDEPALKASFKIAVKHHRNCTAISNMPISEESEIDESDEKIWTHFEESPVISTYLVSFLISDLHKISNSDGTINVWSRCNVISSTSFIHEVAQKAAIELKQYTNSSVRLPKIDYVALPNRSAIAIESWGLITYREVGVLCNEDSPIDALYTTAAANIIHQSSHQWLGNVVSPSWWTDIWLNTGLAEYFKQYIADKIYKNWRVMDHLRSTTLNSILLMDNFEYAQPLNLEPNTIEEINSKFKIYNSLKASQLLRMLSHCLSDEVFHAGLVKYLNKHKYGVAKPEDLWDALQDAFKESAVQNKFNIQDVMNTWIGQKGNPLITVTRDQHTGKTKITQEYFQPKYFENMSTRQNTNNADSAKRWWVPINFATRNNPDFSSTLATHWLSPEAEELVIDGIDPQDWIIVNIQQTGFYRVNYDTTNWLKIADYLDSENYTKIHVLNRAKLINDANYLMFTDKLDPRIFMEVTKYLRRETDYIVWYSLFEFLGDLAKIFAYNGGGELLKPYILDLMNNVVETVMQFHPNEDYFTKLKREVIFEGACAVDHPTCLHETYKQLTVYLKNPTVFTNRTSFPEKSLTFCNGIKQANETIWNKLLYMYNTNMAGPTLYSLGCSKNRTIIEKFLNMTISEESSPIMKSDIHRIIDSILRGDFPNIDMVIDFIANHWDKLITRVDDPENLLYDLSWSVVSRKQVQKLRALVDKLGIKEPQGLLKFKEQHMELMETIVNKIRLWLEHKSSNPLTNTTLQ</sequence>
<evidence type="ECO:0000256" key="10">
    <source>
        <dbReference type="ARBA" id="ARBA00022729"/>
    </source>
</evidence>
<evidence type="ECO:0000256" key="17">
    <source>
        <dbReference type="ARBA" id="ARBA00023180"/>
    </source>
</evidence>
<dbReference type="InterPro" id="IPR014782">
    <property type="entry name" value="Peptidase_M1_dom"/>
</dbReference>
<feature type="domain" description="Aminopeptidase N-like N-terminal" evidence="24">
    <location>
        <begin position="41"/>
        <end position="230"/>
    </location>
</feature>
<keyword evidence="17" id="KW-0325">Glycoprotein</keyword>
<dbReference type="Gene3D" id="2.60.40.1730">
    <property type="entry name" value="tricorn interacting facor f3 domain"/>
    <property type="match status" value="1"/>
</dbReference>
<dbReference type="RefSeq" id="XP_024878011.1">
    <property type="nucleotide sequence ID" value="XM_025022243.1"/>
</dbReference>
<feature type="chain" id="PRO_5044639234" description="Aminopeptidase" evidence="21">
    <location>
        <begin position="22"/>
        <end position="919"/>
    </location>
</feature>